<proteinExistence type="predicted"/>
<reference evidence="3" key="1">
    <citation type="journal article" date="2019" name="Int. J. Syst. Evol. Microbiol.">
        <title>The Global Catalogue of Microorganisms (GCM) 10K type strain sequencing project: providing services to taxonomists for standard genome sequencing and annotation.</title>
        <authorList>
            <consortium name="The Broad Institute Genomics Platform"/>
            <consortium name="The Broad Institute Genome Sequencing Center for Infectious Disease"/>
            <person name="Wu L."/>
            <person name="Ma J."/>
        </authorList>
    </citation>
    <scope>NUCLEOTIDE SEQUENCE [LARGE SCALE GENOMIC DNA]</scope>
    <source>
        <strain evidence="3">CECT 8482</strain>
    </source>
</reference>
<sequence>MQKAHAHRDDPDDEGHLSGDPRNPADREKDEGGTPAATQNAPCQLSVRIISLGEFWPSERAKVGADPVLEGCGKSVIA</sequence>
<dbReference type="EMBL" id="JAUFRC010000002">
    <property type="protein sequence ID" value="MDN3713775.1"/>
    <property type="molecule type" value="Genomic_DNA"/>
</dbReference>
<keyword evidence="3" id="KW-1185">Reference proteome</keyword>
<evidence type="ECO:0000256" key="1">
    <source>
        <dbReference type="SAM" id="MobiDB-lite"/>
    </source>
</evidence>
<dbReference type="Proteomes" id="UP001243846">
    <property type="component" value="Unassembled WGS sequence"/>
</dbReference>
<protein>
    <submittedName>
        <fullName evidence="2">Uncharacterized protein</fullName>
    </submittedName>
</protein>
<feature type="region of interest" description="Disordered" evidence="1">
    <location>
        <begin position="1"/>
        <end position="43"/>
    </location>
</feature>
<evidence type="ECO:0000313" key="2">
    <source>
        <dbReference type="EMBL" id="MDN3713775.1"/>
    </source>
</evidence>
<gene>
    <name evidence="2" type="ORF">QWZ10_22085</name>
</gene>
<feature type="compositionally biased region" description="Basic and acidic residues" evidence="1">
    <location>
        <begin position="7"/>
        <end position="32"/>
    </location>
</feature>
<organism evidence="2 3">
    <name type="scientific">Paracoccus cavernae</name>
    <dbReference type="NCBI Taxonomy" id="1571207"/>
    <lineage>
        <taxon>Bacteria</taxon>
        <taxon>Pseudomonadati</taxon>
        <taxon>Pseudomonadota</taxon>
        <taxon>Alphaproteobacteria</taxon>
        <taxon>Rhodobacterales</taxon>
        <taxon>Paracoccaceae</taxon>
        <taxon>Paracoccus</taxon>
    </lineage>
</organism>
<evidence type="ECO:0000313" key="3">
    <source>
        <dbReference type="Proteomes" id="UP001243846"/>
    </source>
</evidence>
<accession>A0ABT8DBC4</accession>
<name>A0ABT8DBC4_9RHOB</name>
<comment type="caution">
    <text evidence="2">The sequence shown here is derived from an EMBL/GenBank/DDBJ whole genome shotgun (WGS) entry which is preliminary data.</text>
</comment>